<comment type="caution">
    <text evidence="2">The sequence shown here is derived from an EMBL/GenBank/DDBJ whole genome shotgun (WGS) entry which is preliminary data.</text>
</comment>
<dbReference type="SUPFAM" id="SSF51726">
    <property type="entry name" value="UROD/MetE-like"/>
    <property type="match status" value="1"/>
</dbReference>
<dbReference type="Gene3D" id="3.20.20.210">
    <property type="match status" value="1"/>
</dbReference>
<dbReference type="STRING" id="1009370.ALO_03801"/>
<dbReference type="RefSeq" id="WP_004093006.1">
    <property type="nucleotide sequence ID" value="NZ_AFGF01000024.1"/>
</dbReference>
<gene>
    <name evidence="2" type="ORF">ALO_03801</name>
</gene>
<dbReference type="PANTHER" id="PTHR47099:SF1">
    <property type="entry name" value="METHYLCOBAMIDE:COM METHYLTRANSFERASE MTBA"/>
    <property type="match status" value="1"/>
</dbReference>
<dbReference type="PANTHER" id="PTHR47099">
    <property type="entry name" value="METHYLCOBAMIDE:COM METHYLTRANSFERASE MTBA"/>
    <property type="match status" value="1"/>
</dbReference>
<dbReference type="InterPro" id="IPR052024">
    <property type="entry name" value="Methanogen_methyltrans"/>
</dbReference>
<accession>F7NFD3</accession>
<dbReference type="InterPro" id="IPR038071">
    <property type="entry name" value="UROD/MetE-like_sf"/>
</dbReference>
<reference evidence="2 3" key="1">
    <citation type="journal article" date="2011" name="EMBO J.">
        <title>Structural diversity of bacterial flagellar motors.</title>
        <authorList>
            <person name="Chen S."/>
            <person name="Beeby M."/>
            <person name="Murphy G.E."/>
            <person name="Leadbetter J.R."/>
            <person name="Hendrixson D.R."/>
            <person name="Briegel A."/>
            <person name="Li Z."/>
            <person name="Shi J."/>
            <person name="Tocheva E.I."/>
            <person name="Muller A."/>
            <person name="Dobro M.J."/>
            <person name="Jensen G.J."/>
        </authorList>
    </citation>
    <scope>NUCLEOTIDE SEQUENCE [LARGE SCALE GENOMIC DNA]</scope>
    <source>
        <strain evidence="2 3">DSM 6540</strain>
    </source>
</reference>
<evidence type="ECO:0000259" key="1">
    <source>
        <dbReference type="Pfam" id="PF01208"/>
    </source>
</evidence>
<evidence type="ECO:0000313" key="3">
    <source>
        <dbReference type="Proteomes" id="UP000003240"/>
    </source>
</evidence>
<dbReference type="EMBL" id="AFGF01000024">
    <property type="protein sequence ID" value="EGO65258.1"/>
    <property type="molecule type" value="Genomic_DNA"/>
</dbReference>
<dbReference type="eggNOG" id="COG0407">
    <property type="taxonomic scope" value="Bacteria"/>
</dbReference>
<dbReference type="GO" id="GO:0006779">
    <property type="term" value="P:porphyrin-containing compound biosynthetic process"/>
    <property type="evidence" value="ECO:0007669"/>
    <property type="project" value="InterPro"/>
</dbReference>
<keyword evidence="3" id="KW-1185">Reference proteome</keyword>
<dbReference type="GO" id="GO:0004853">
    <property type="term" value="F:uroporphyrinogen decarboxylase activity"/>
    <property type="evidence" value="ECO:0007669"/>
    <property type="project" value="InterPro"/>
</dbReference>
<dbReference type="AlphaFoldDB" id="F7NFD3"/>
<feature type="domain" description="Uroporphyrinogen decarboxylase (URO-D)" evidence="1">
    <location>
        <begin position="25"/>
        <end position="318"/>
    </location>
</feature>
<dbReference type="Proteomes" id="UP000003240">
    <property type="component" value="Unassembled WGS sequence"/>
</dbReference>
<sequence>MNKKERIRAAVTGEKPDCLPYSFWSHLPDVDLDPAALAEETYRFYKTYDIDFIKTMNNGMYAIEDYGCEIDFSEIKKGGVARLVRTPVQSAADWEELSVCPVTQGTLARELTSLKLLLEKVRQENVPVLFTVFSPITIADKLSGKQLFRHIAEGHGAAVHKALKVIAETTANLAREAIRLGADGIFLASQLSTYNAMHPSDYMEYGKPYDLTVFEGAEAGWFNTIHAHGDNIMLEVLRDYPVAAFNWHAWETLPALDEARVLTGKCLMGGLQRMDITNKKKNEVQHQIFKCLQMLGGRNHILTPGCVIRYPLDNEMLAFVKRTKDYVEGCMK</sequence>
<name>F7NFD3_9FIRM</name>
<dbReference type="OrthoDB" id="9780425at2"/>
<dbReference type="Pfam" id="PF01208">
    <property type="entry name" value="URO-D"/>
    <property type="match status" value="1"/>
</dbReference>
<dbReference type="InterPro" id="IPR000257">
    <property type="entry name" value="Uroporphyrinogen_deCOase"/>
</dbReference>
<protein>
    <submittedName>
        <fullName evidence="2">Uroporphyrinogen decarboxylase</fullName>
    </submittedName>
</protein>
<organism evidence="2 3">
    <name type="scientific">Acetonema longum DSM 6540</name>
    <dbReference type="NCBI Taxonomy" id="1009370"/>
    <lineage>
        <taxon>Bacteria</taxon>
        <taxon>Bacillati</taxon>
        <taxon>Bacillota</taxon>
        <taxon>Negativicutes</taxon>
        <taxon>Acetonemataceae</taxon>
        <taxon>Acetonema</taxon>
    </lineage>
</organism>
<evidence type="ECO:0000313" key="2">
    <source>
        <dbReference type="EMBL" id="EGO65258.1"/>
    </source>
</evidence>
<proteinExistence type="predicted"/>